<feature type="region of interest" description="Disordered" evidence="1">
    <location>
        <begin position="260"/>
        <end position="422"/>
    </location>
</feature>
<sequence>MGDRSMSQDNRQFNGNNGPQMGPDRRHDGPQNHPQQGPQGGRFQGYQSSPPRGPIPVNPRRGPTFEIQDVRKDLMSESDMKEDLSDYVIIRFEKVNDKDGIDEHGRPKWPGWEQAIKTEDWSIPKEEAFRKIQQLNLKTRSVLDKKNSLTPPLKRQIDKTLEDLTRRESEFSNHYWTLVQIDHQLRAIEPYFPSSLSYQPARKHRSTNHRISSKRPYSKGHSKKKRAYERLSLTAYFKRVPRPGVNIKRLWEEHRKTLQGGIRAPPGEIHGTFPPTQPNNTFPIHQQQPRPPPTHPPNHIPQGPLPQGPHPQGQYPQGHRPPGPLPTNPKMPVGNNDSSDSESGSRSSRRSTTPPSSVSDRRGGGPRKDYHHHDHVHVEVNPPPIHPLGQGLPRVNESPRPRPLNRTPVPPYPVSHEGGSVASHMERIREDAYERGRRDARLARDLPFSNVRGRPRPHIIQEHSPPRRVYRTRSDDEDEITRRVSHLSVYDRDAEDDVAYRREVARRRHEIEHRAQRGSILEDDPFATSSLSSSYTYSTDGRGHGRIEIHPEPHLSNPRVRRVVSYF</sequence>
<feature type="compositionally biased region" description="Low complexity" evidence="1">
    <location>
        <begin position="528"/>
        <end position="539"/>
    </location>
</feature>
<feature type="region of interest" description="Disordered" evidence="1">
    <location>
        <begin position="524"/>
        <end position="554"/>
    </location>
</feature>
<keyword evidence="3" id="KW-1185">Reference proteome</keyword>
<feature type="compositionally biased region" description="Polar residues" evidence="1">
    <location>
        <begin position="1"/>
        <end position="19"/>
    </location>
</feature>
<organism evidence="2 3">
    <name type="scientific">Xylaria flabelliformis</name>
    <dbReference type="NCBI Taxonomy" id="2512241"/>
    <lineage>
        <taxon>Eukaryota</taxon>
        <taxon>Fungi</taxon>
        <taxon>Dikarya</taxon>
        <taxon>Ascomycota</taxon>
        <taxon>Pezizomycotina</taxon>
        <taxon>Sordariomycetes</taxon>
        <taxon>Xylariomycetidae</taxon>
        <taxon>Xylariales</taxon>
        <taxon>Xylariaceae</taxon>
        <taxon>Xylaria</taxon>
    </lineage>
</organism>
<feature type="compositionally biased region" description="Low complexity" evidence="1">
    <location>
        <begin position="333"/>
        <end position="358"/>
    </location>
</feature>
<feature type="compositionally biased region" description="Basic residues" evidence="1">
    <location>
        <begin position="201"/>
        <end position="226"/>
    </location>
</feature>
<proteinExistence type="predicted"/>
<dbReference type="Proteomes" id="UP000319160">
    <property type="component" value="Unassembled WGS sequence"/>
</dbReference>
<feature type="region of interest" description="Disordered" evidence="1">
    <location>
        <begin position="1"/>
        <end position="80"/>
    </location>
</feature>
<dbReference type="AlphaFoldDB" id="A0A553I3Y0"/>
<gene>
    <name evidence="2" type="ORF">FHL15_004365</name>
</gene>
<comment type="caution">
    <text evidence="2">The sequence shown here is derived from an EMBL/GenBank/DDBJ whole genome shotgun (WGS) entry which is preliminary data.</text>
</comment>
<evidence type="ECO:0000313" key="2">
    <source>
        <dbReference type="EMBL" id="TRX94904.1"/>
    </source>
</evidence>
<protein>
    <submittedName>
        <fullName evidence="2">Uncharacterized protein</fullName>
    </submittedName>
</protein>
<feature type="compositionally biased region" description="Basic and acidic residues" evidence="1">
    <location>
        <begin position="359"/>
        <end position="378"/>
    </location>
</feature>
<feature type="compositionally biased region" description="Pro residues" evidence="1">
    <location>
        <begin position="289"/>
        <end position="309"/>
    </location>
</feature>
<dbReference type="STRING" id="2512241.A0A553I3Y0"/>
<evidence type="ECO:0000256" key="1">
    <source>
        <dbReference type="SAM" id="MobiDB-lite"/>
    </source>
</evidence>
<feature type="compositionally biased region" description="Basic and acidic residues" evidence="1">
    <location>
        <begin position="541"/>
        <end position="553"/>
    </location>
</feature>
<feature type="region of interest" description="Disordered" evidence="1">
    <location>
        <begin position="198"/>
        <end position="226"/>
    </location>
</feature>
<feature type="compositionally biased region" description="Low complexity" evidence="1">
    <location>
        <begin position="272"/>
        <end position="288"/>
    </location>
</feature>
<accession>A0A553I3Y0</accession>
<name>A0A553I3Y0_9PEZI</name>
<feature type="compositionally biased region" description="Pro residues" evidence="1">
    <location>
        <begin position="319"/>
        <end position="329"/>
    </location>
</feature>
<dbReference type="OrthoDB" id="3440029at2759"/>
<dbReference type="EMBL" id="VFLP01000019">
    <property type="protein sequence ID" value="TRX94904.1"/>
    <property type="molecule type" value="Genomic_DNA"/>
</dbReference>
<evidence type="ECO:0000313" key="3">
    <source>
        <dbReference type="Proteomes" id="UP000319160"/>
    </source>
</evidence>
<feature type="compositionally biased region" description="Basic and acidic residues" evidence="1">
    <location>
        <begin position="68"/>
        <end position="80"/>
    </location>
</feature>
<reference evidence="3" key="1">
    <citation type="submission" date="2019-06" db="EMBL/GenBank/DDBJ databases">
        <title>Draft genome sequence of the griseofulvin-producing fungus Xylaria cubensis strain G536.</title>
        <authorList>
            <person name="Mead M.E."/>
            <person name="Raja H.A."/>
            <person name="Steenwyk J.L."/>
            <person name="Knowles S.L."/>
            <person name="Oberlies N.H."/>
            <person name="Rokas A."/>
        </authorList>
    </citation>
    <scope>NUCLEOTIDE SEQUENCE [LARGE SCALE GENOMIC DNA]</scope>
    <source>
        <strain evidence="3">G536</strain>
    </source>
</reference>